<dbReference type="EMBL" id="KI669461">
    <property type="protein sequence ID" value="OCF59080.1"/>
    <property type="molecule type" value="Genomic_DNA"/>
</dbReference>
<reference evidence="3" key="2">
    <citation type="submission" date="2013-12" db="EMBL/GenBank/DDBJ databases">
        <title>Evolution of pathogenesis and genome organization in the Tremellales.</title>
        <authorList>
            <person name="Cuomo C."/>
            <person name="Litvintseva A."/>
            <person name="Heitman J."/>
            <person name="Chen Y."/>
            <person name="Sun S."/>
            <person name="Springer D."/>
            <person name="Dromer F."/>
            <person name="Young S."/>
            <person name="Zeng Q."/>
            <person name="Chapman S."/>
            <person name="Gujja S."/>
            <person name="Saif S."/>
            <person name="Birren B."/>
        </authorList>
    </citation>
    <scope>NUCLEOTIDE SEQUENCE [LARGE SCALE GENOMIC DNA]</scope>
    <source>
        <strain evidence="3">CBS 10435</strain>
    </source>
</reference>
<name>A0A1B9IUA0_9TREE</name>
<gene>
    <name evidence="2" type="ORF">L486_03579</name>
</gene>
<sequence>MSDSEDVLKAPEGGATLREVLIEDSSSLSSRSTSVELKATTAASDPPIDQRSVRNSSAPGSQERSNTKWNVQAAAFRPSTSLSCDTDTEAHHTGSASFGTVPHISEGTSNTTIYDNRAEKQWKVIYGHSPAYNADQPSYRGDTREASHQDMMWTNPYSDDPASAQGLTENLYPLGYHMPPNNDHRFQSYASSFQDSTGGEGPTGIVRSSGSIGDYQRLEQKYTKNDDPETFQKEEKVVPSFPGKVDESFPSLDGTSAKTSTNTPPPPISSSGSNTNSWANIAASPRDSNKASLKSEEERIDDRKIPSATSVRRYTGGSWAKVAAATQERK</sequence>
<reference evidence="2 3" key="1">
    <citation type="submission" date="2013-07" db="EMBL/GenBank/DDBJ databases">
        <title>The Genome Sequence of Kwoniella mangroviensis CBS10435.</title>
        <authorList>
            <consortium name="The Broad Institute Genome Sequencing Platform"/>
            <person name="Cuomo C."/>
            <person name="Litvintseva A."/>
            <person name="Chen Y."/>
            <person name="Heitman J."/>
            <person name="Sun S."/>
            <person name="Springer D."/>
            <person name="Dromer F."/>
            <person name="Young S.K."/>
            <person name="Zeng Q."/>
            <person name="Gargeya S."/>
            <person name="Fitzgerald M."/>
            <person name="Abouelleil A."/>
            <person name="Alvarado L."/>
            <person name="Berlin A.M."/>
            <person name="Chapman S.B."/>
            <person name="Dewar J."/>
            <person name="Goldberg J."/>
            <person name="Griggs A."/>
            <person name="Gujja S."/>
            <person name="Hansen M."/>
            <person name="Howarth C."/>
            <person name="Imamovic A."/>
            <person name="Larimer J."/>
            <person name="McCowan C."/>
            <person name="Murphy C."/>
            <person name="Pearson M."/>
            <person name="Priest M."/>
            <person name="Roberts A."/>
            <person name="Saif S."/>
            <person name="Shea T."/>
            <person name="Sykes S."/>
            <person name="Wortman J."/>
            <person name="Nusbaum C."/>
            <person name="Birren B."/>
        </authorList>
    </citation>
    <scope>NUCLEOTIDE SEQUENCE [LARGE SCALE GENOMIC DNA]</scope>
    <source>
        <strain evidence="2 3">CBS 10435</strain>
    </source>
</reference>
<dbReference type="AlphaFoldDB" id="A0A1B9IUA0"/>
<keyword evidence="3" id="KW-1185">Reference proteome</keyword>
<accession>A0A1B9IUA0</accession>
<feature type="region of interest" description="Disordered" evidence="1">
    <location>
        <begin position="22"/>
        <end position="110"/>
    </location>
</feature>
<protein>
    <submittedName>
        <fullName evidence="2">Uncharacterized protein</fullName>
    </submittedName>
</protein>
<feature type="compositionally biased region" description="Basic and acidic residues" evidence="1">
    <location>
        <begin position="216"/>
        <end position="237"/>
    </location>
</feature>
<feature type="compositionally biased region" description="Polar residues" evidence="1">
    <location>
        <begin position="53"/>
        <end position="70"/>
    </location>
</feature>
<dbReference type="Proteomes" id="UP000092583">
    <property type="component" value="Unassembled WGS sequence"/>
</dbReference>
<organism evidence="2 3">
    <name type="scientific">Kwoniella mangroviensis CBS 10435</name>
    <dbReference type="NCBI Taxonomy" id="1331196"/>
    <lineage>
        <taxon>Eukaryota</taxon>
        <taxon>Fungi</taxon>
        <taxon>Dikarya</taxon>
        <taxon>Basidiomycota</taxon>
        <taxon>Agaricomycotina</taxon>
        <taxon>Tremellomycetes</taxon>
        <taxon>Tremellales</taxon>
        <taxon>Cryptococcaceae</taxon>
        <taxon>Kwoniella</taxon>
    </lineage>
</organism>
<feature type="compositionally biased region" description="Low complexity" evidence="1">
    <location>
        <begin position="25"/>
        <end position="34"/>
    </location>
</feature>
<evidence type="ECO:0000313" key="2">
    <source>
        <dbReference type="EMBL" id="OCF59080.1"/>
    </source>
</evidence>
<feature type="compositionally biased region" description="Polar residues" evidence="1">
    <location>
        <begin position="188"/>
        <end position="197"/>
    </location>
</feature>
<evidence type="ECO:0000313" key="3">
    <source>
        <dbReference type="Proteomes" id="UP000092583"/>
    </source>
</evidence>
<feature type="region of interest" description="Disordered" evidence="1">
    <location>
        <begin position="183"/>
        <end position="309"/>
    </location>
</feature>
<proteinExistence type="predicted"/>
<evidence type="ECO:0000256" key="1">
    <source>
        <dbReference type="SAM" id="MobiDB-lite"/>
    </source>
</evidence>
<feature type="compositionally biased region" description="Basic and acidic residues" evidence="1">
    <location>
        <begin position="287"/>
        <end position="305"/>
    </location>
</feature>